<reference evidence="2" key="1">
    <citation type="submission" date="2021-10" db="EMBL/GenBank/DDBJ databases">
        <title>Tropical sea cucumber genome reveals ecological adaptation and Cuvierian tubules defense mechanism.</title>
        <authorList>
            <person name="Chen T."/>
        </authorList>
    </citation>
    <scope>NUCLEOTIDE SEQUENCE</scope>
    <source>
        <strain evidence="2">Nanhai2018</strain>
        <tissue evidence="2">Muscle</tissue>
    </source>
</reference>
<keyword evidence="3" id="KW-1185">Reference proteome</keyword>
<dbReference type="EMBL" id="JAIZAY010000009">
    <property type="protein sequence ID" value="KAJ8036625.1"/>
    <property type="molecule type" value="Genomic_DNA"/>
</dbReference>
<dbReference type="AlphaFoldDB" id="A0A9Q1C1C3"/>
<gene>
    <name evidence="2" type="ORF">HOLleu_20654</name>
</gene>
<accession>A0A9Q1C1C3</accession>
<organism evidence="2 3">
    <name type="scientific">Holothuria leucospilota</name>
    <name type="common">Black long sea cucumber</name>
    <name type="synonym">Mertensiothuria leucospilota</name>
    <dbReference type="NCBI Taxonomy" id="206669"/>
    <lineage>
        <taxon>Eukaryota</taxon>
        <taxon>Metazoa</taxon>
        <taxon>Echinodermata</taxon>
        <taxon>Eleutherozoa</taxon>
        <taxon>Echinozoa</taxon>
        <taxon>Holothuroidea</taxon>
        <taxon>Aspidochirotacea</taxon>
        <taxon>Aspidochirotida</taxon>
        <taxon>Holothuriidae</taxon>
        <taxon>Holothuria</taxon>
    </lineage>
</organism>
<keyword evidence="1" id="KW-0472">Membrane</keyword>
<proteinExistence type="predicted"/>
<keyword evidence="1" id="KW-0812">Transmembrane</keyword>
<name>A0A9Q1C1C3_HOLLE</name>
<sequence length="83" mass="9335">MSETSFMMKSHKVLTTSYLCRNPNSPISCDCAGAPLIPVLPDLPSCEHKVLWWIWLLGACLIILIVGAAVALYNRKRLYQRIC</sequence>
<dbReference type="Proteomes" id="UP001152320">
    <property type="component" value="Chromosome 9"/>
</dbReference>
<keyword evidence="1" id="KW-1133">Transmembrane helix</keyword>
<evidence type="ECO:0000313" key="2">
    <source>
        <dbReference type="EMBL" id="KAJ8036625.1"/>
    </source>
</evidence>
<protein>
    <submittedName>
        <fullName evidence="2">Uncharacterized protein</fullName>
    </submittedName>
</protein>
<evidence type="ECO:0000256" key="1">
    <source>
        <dbReference type="SAM" id="Phobius"/>
    </source>
</evidence>
<feature type="transmembrane region" description="Helical" evidence="1">
    <location>
        <begin position="50"/>
        <end position="73"/>
    </location>
</feature>
<evidence type="ECO:0000313" key="3">
    <source>
        <dbReference type="Proteomes" id="UP001152320"/>
    </source>
</evidence>
<comment type="caution">
    <text evidence="2">The sequence shown here is derived from an EMBL/GenBank/DDBJ whole genome shotgun (WGS) entry which is preliminary data.</text>
</comment>